<feature type="transmembrane region" description="Helical" evidence="2">
    <location>
        <begin position="323"/>
        <end position="343"/>
    </location>
</feature>
<evidence type="ECO:0000256" key="1">
    <source>
        <dbReference type="SAM" id="MobiDB-lite"/>
    </source>
</evidence>
<dbReference type="EMBL" id="RBKS01000001">
    <property type="protein sequence ID" value="RKR74625.1"/>
    <property type="molecule type" value="Genomic_DNA"/>
</dbReference>
<reference evidence="4 5" key="1">
    <citation type="submission" date="2018-10" db="EMBL/GenBank/DDBJ databases">
        <title>Sequencing the genomes of 1000 actinobacteria strains.</title>
        <authorList>
            <person name="Klenk H.-P."/>
        </authorList>
    </citation>
    <scope>NUCLEOTIDE SEQUENCE [LARGE SCALE GENOMIC DNA]</scope>
    <source>
        <strain evidence="4 5">DSM 17894</strain>
    </source>
</reference>
<dbReference type="InterPro" id="IPR050879">
    <property type="entry name" value="Acyltransferase_3"/>
</dbReference>
<organism evidence="4 5">
    <name type="scientific">Frondihabitans australicus</name>
    <dbReference type="NCBI Taxonomy" id="386892"/>
    <lineage>
        <taxon>Bacteria</taxon>
        <taxon>Bacillati</taxon>
        <taxon>Actinomycetota</taxon>
        <taxon>Actinomycetes</taxon>
        <taxon>Micrococcales</taxon>
        <taxon>Microbacteriaceae</taxon>
        <taxon>Frondihabitans</taxon>
    </lineage>
</organism>
<feature type="transmembrane region" description="Helical" evidence="2">
    <location>
        <begin position="183"/>
        <end position="205"/>
    </location>
</feature>
<evidence type="ECO:0000313" key="5">
    <source>
        <dbReference type="Proteomes" id="UP000280008"/>
    </source>
</evidence>
<keyword evidence="2" id="KW-0812">Transmembrane</keyword>
<dbReference type="GO" id="GO:0000271">
    <property type="term" value="P:polysaccharide biosynthetic process"/>
    <property type="evidence" value="ECO:0007669"/>
    <property type="project" value="TreeGrafter"/>
</dbReference>
<feature type="transmembrane region" description="Helical" evidence="2">
    <location>
        <begin position="150"/>
        <end position="171"/>
    </location>
</feature>
<feature type="transmembrane region" description="Helical" evidence="2">
    <location>
        <begin position="355"/>
        <end position="378"/>
    </location>
</feature>
<feature type="domain" description="Acyltransferase 3" evidence="3">
    <location>
        <begin position="16"/>
        <end position="371"/>
    </location>
</feature>
<evidence type="ECO:0000256" key="2">
    <source>
        <dbReference type="SAM" id="Phobius"/>
    </source>
</evidence>
<feature type="transmembrane region" description="Helical" evidence="2">
    <location>
        <begin position="58"/>
        <end position="77"/>
    </location>
</feature>
<feature type="transmembrane region" description="Helical" evidence="2">
    <location>
        <begin position="225"/>
        <end position="248"/>
    </location>
</feature>
<dbReference type="RefSeq" id="WP_170159887.1">
    <property type="nucleotide sequence ID" value="NZ_RBKS01000001.1"/>
</dbReference>
<keyword evidence="2" id="KW-0472">Membrane</keyword>
<dbReference type="PANTHER" id="PTHR23028:SF53">
    <property type="entry name" value="ACYL_TRANSF_3 DOMAIN-CONTAINING PROTEIN"/>
    <property type="match status" value="1"/>
</dbReference>
<sequence length="428" mass="46855">MNSSGTVAPSWGQRILGLEGLRAVAATAVLVYHVGHVYTPKVEVEYGELFRLLDQGLTLFFVLSGFLLFWPFASRLIEGREHPSIRSYAFNRALRIWPAYLVILAIAAFVLRVALRPDGTLGTLSWRGFLLNATLLQNYSIEWQRSGLEVAWTLTVELTFYALLPIMVVAVEKLFPRLRRAYAAFLPVAFMLLLGGVGRAVVIILNRRVFLDASEWGKTGFSLTARSLFAQADMFGVGMAAALVFIAFRKGVFSPRQAPLVRGGLVVGGILAIVFFQYGVQADFLTIASAVGFGCILLLVVLPGADGGHSLWARVLDWRPIRWVGVVSFSLYLWHLVLIRFFIQHGITFGGGRLGFFVSTVVVLALALALSAATYYGVEKQALRLKRRNRPLPADVPALAGRRESWRPTAAAAAAPAAARSDGASSRD</sequence>
<dbReference type="PANTHER" id="PTHR23028">
    <property type="entry name" value="ACETYLTRANSFERASE"/>
    <property type="match status" value="1"/>
</dbReference>
<proteinExistence type="predicted"/>
<keyword evidence="5" id="KW-1185">Reference proteome</keyword>
<evidence type="ECO:0000259" key="3">
    <source>
        <dbReference type="Pfam" id="PF01757"/>
    </source>
</evidence>
<dbReference type="InterPro" id="IPR002656">
    <property type="entry name" value="Acyl_transf_3_dom"/>
</dbReference>
<keyword evidence="2" id="KW-1133">Transmembrane helix</keyword>
<gene>
    <name evidence="4" type="ORF">C8E83_1749</name>
</gene>
<feature type="transmembrane region" description="Helical" evidence="2">
    <location>
        <begin position="260"/>
        <end position="278"/>
    </location>
</feature>
<dbReference type="AlphaFoldDB" id="A0A495IHJ0"/>
<feature type="compositionally biased region" description="Low complexity" evidence="1">
    <location>
        <begin position="410"/>
        <end position="419"/>
    </location>
</feature>
<feature type="region of interest" description="Disordered" evidence="1">
    <location>
        <begin position="399"/>
        <end position="428"/>
    </location>
</feature>
<feature type="transmembrane region" description="Helical" evidence="2">
    <location>
        <begin position="97"/>
        <end position="115"/>
    </location>
</feature>
<evidence type="ECO:0000313" key="4">
    <source>
        <dbReference type="EMBL" id="RKR74625.1"/>
    </source>
</evidence>
<dbReference type="GO" id="GO:0016020">
    <property type="term" value="C:membrane"/>
    <property type="evidence" value="ECO:0007669"/>
    <property type="project" value="TreeGrafter"/>
</dbReference>
<comment type="caution">
    <text evidence="4">The sequence shown here is derived from an EMBL/GenBank/DDBJ whole genome shotgun (WGS) entry which is preliminary data.</text>
</comment>
<protein>
    <submittedName>
        <fullName evidence="4">Peptidoglycan/LPS O-acetylase OafA/YrhL</fullName>
    </submittedName>
</protein>
<name>A0A495IHJ0_9MICO</name>
<dbReference type="Pfam" id="PF01757">
    <property type="entry name" value="Acyl_transf_3"/>
    <property type="match status" value="1"/>
</dbReference>
<accession>A0A495IHJ0</accession>
<feature type="transmembrane region" description="Helical" evidence="2">
    <location>
        <begin position="284"/>
        <end position="302"/>
    </location>
</feature>
<dbReference type="Proteomes" id="UP000280008">
    <property type="component" value="Unassembled WGS sequence"/>
</dbReference>
<dbReference type="GO" id="GO:0016747">
    <property type="term" value="F:acyltransferase activity, transferring groups other than amino-acyl groups"/>
    <property type="evidence" value="ECO:0007669"/>
    <property type="project" value="InterPro"/>
</dbReference>